<comment type="caution">
    <text evidence="1">The sequence shown here is derived from an EMBL/GenBank/DDBJ whole genome shotgun (WGS) entry which is preliminary data.</text>
</comment>
<keyword evidence="2" id="KW-1185">Reference proteome</keyword>
<gene>
    <name evidence="1" type="ORF">FHX76_002989</name>
</gene>
<evidence type="ECO:0008006" key="3">
    <source>
        <dbReference type="Google" id="ProtNLM"/>
    </source>
</evidence>
<organism evidence="1 2">
    <name type="scientific">Lysinibacter cavernae</name>
    <dbReference type="NCBI Taxonomy" id="1640652"/>
    <lineage>
        <taxon>Bacteria</taxon>
        <taxon>Bacillati</taxon>
        <taxon>Actinomycetota</taxon>
        <taxon>Actinomycetes</taxon>
        <taxon>Micrococcales</taxon>
        <taxon>Microbacteriaceae</taxon>
        <taxon>Lysinibacter</taxon>
    </lineage>
</organism>
<dbReference type="AlphaFoldDB" id="A0A7X5TUW7"/>
<dbReference type="Proteomes" id="UP000541033">
    <property type="component" value="Unassembled WGS sequence"/>
</dbReference>
<reference evidence="1 2" key="1">
    <citation type="submission" date="2020-02" db="EMBL/GenBank/DDBJ databases">
        <title>Sequencing the genomes of 1000 actinobacteria strains.</title>
        <authorList>
            <person name="Klenk H.-P."/>
        </authorList>
    </citation>
    <scope>NUCLEOTIDE SEQUENCE [LARGE SCALE GENOMIC DNA]</scope>
    <source>
        <strain evidence="1 2">DSM 27960</strain>
    </source>
</reference>
<sequence length="218" mass="23580">MSDDSNRTAFRPVLRPAGEFDALWGAEDPAVHYSLARDTAWALLDRVRSSAHRETVAQNIIDRMLVADTDGGLGDIAQLWSQASARSLPGALWRVYLVRAVVRQDPVATSFAYQRGSEVLTTIDPIVAGAAAPTGPEEISALCDQILRGVFHGDLATAFDRASAFSKVMRAGYVSLADDASETNPDLAQTFTTRALRYGTFADDFRSVAGLWRSGSLD</sequence>
<accession>A0A7X5TUW7</accession>
<evidence type="ECO:0000313" key="1">
    <source>
        <dbReference type="EMBL" id="NIH55074.1"/>
    </source>
</evidence>
<dbReference type="RefSeq" id="WP_167151966.1">
    <property type="nucleotide sequence ID" value="NZ_JAAMOX010000003.1"/>
</dbReference>
<proteinExistence type="predicted"/>
<name>A0A7X5TUW7_9MICO</name>
<evidence type="ECO:0000313" key="2">
    <source>
        <dbReference type="Proteomes" id="UP000541033"/>
    </source>
</evidence>
<protein>
    <recommendedName>
        <fullName evidence="3">DNA-directed RNA polymerase subunit beta</fullName>
    </recommendedName>
</protein>
<dbReference type="EMBL" id="JAAMOX010000003">
    <property type="protein sequence ID" value="NIH55074.1"/>
    <property type="molecule type" value="Genomic_DNA"/>
</dbReference>